<dbReference type="EMBL" id="JACHWJ010000004">
    <property type="protein sequence ID" value="MBB2958704.1"/>
    <property type="molecule type" value="Genomic_DNA"/>
</dbReference>
<feature type="compositionally biased region" description="Acidic residues" evidence="12">
    <location>
        <begin position="141"/>
        <end position="157"/>
    </location>
</feature>
<name>A0A7W4UQF1_9MICO</name>
<keyword evidence="7" id="KW-0547">Nucleotide-binding</keyword>
<keyword evidence="9" id="KW-0460">Magnesium</keyword>
<evidence type="ECO:0000256" key="9">
    <source>
        <dbReference type="ARBA" id="ARBA00022842"/>
    </source>
</evidence>
<feature type="region of interest" description="Disordered" evidence="12">
    <location>
        <begin position="137"/>
        <end position="160"/>
    </location>
</feature>
<keyword evidence="6" id="KW-0479">Metal-binding</keyword>
<keyword evidence="4" id="KW-0963">Cytoplasm</keyword>
<evidence type="ECO:0000256" key="12">
    <source>
        <dbReference type="SAM" id="MobiDB-lite"/>
    </source>
</evidence>
<dbReference type="RefSeq" id="WP_082805769.1">
    <property type="nucleotide sequence ID" value="NZ_CZJY01000070.1"/>
</dbReference>
<evidence type="ECO:0000256" key="1">
    <source>
        <dbReference type="ARBA" id="ARBA00004496"/>
    </source>
</evidence>
<dbReference type="NCBIfam" id="TIGR00150">
    <property type="entry name" value="T6A_YjeE"/>
    <property type="match status" value="1"/>
</dbReference>
<dbReference type="AlphaFoldDB" id="A0A7W4UQF1"/>
<evidence type="ECO:0000256" key="6">
    <source>
        <dbReference type="ARBA" id="ARBA00022723"/>
    </source>
</evidence>
<protein>
    <recommendedName>
        <fullName evidence="3">tRNA threonylcarbamoyladenosine biosynthesis protein TsaE</fullName>
    </recommendedName>
    <alternativeName>
        <fullName evidence="11">t(6)A37 threonylcarbamoyladenosine biosynthesis protein TsaE</fullName>
    </alternativeName>
</protein>
<evidence type="ECO:0000313" key="14">
    <source>
        <dbReference type="Proteomes" id="UP000545286"/>
    </source>
</evidence>
<evidence type="ECO:0000256" key="8">
    <source>
        <dbReference type="ARBA" id="ARBA00022840"/>
    </source>
</evidence>
<comment type="function">
    <text evidence="10">Required for the formation of a threonylcarbamoyl group on adenosine at position 37 (t(6)A37) in tRNAs that read codons beginning with adenine. Is involved in the transfer of the threonylcarbamoyl moiety of threonylcarbamoyl-AMP (TC-AMP) to the N6 group of A37, together with TsaD and TsaB. TsaE seems to play an indirect role in the t(6)A biosynthesis pathway, possibly in regulating the core enzymatic function of TsaD.</text>
</comment>
<dbReference type="SUPFAM" id="SSF52540">
    <property type="entry name" value="P-loop containing nucleoside triphosphate hydrolases"/>
    <property type="match status" value="1"/>
</dbReference>
<gene>
    <name evidence="13" type="ORF">FHX72_002850</name>
</gene>
<dbReference type="PANTHER" id="PTHR33540:SF2">
    <property type="entry name" value="TRNA THREONYLCARBAMOYLADENOSINE BIOSYNTHESIS PROTEIN TSAE"/>
    <property type="match status" value="1"/>
</dbReference>
<dbReference type="InterPro" id="IPR003442">
    <property type="entry name" value="T6A_TsaE"/>
</dbReference>
<dbReference type="GO" id="GO:0002949">
    <property type="term" value="P:tRNA threonylcarbamoyladenosine modification"/>
    <property type="evidence" value="ECO:0007669"/>
    <property type="project" value="InterPro"/>
</dbReference>
<evidence type="ECO:0000256" key="2">
    <source>
        <dbReference type="ARBA" id="ARBA00007599"/>
    </source>
</evidence>
<dbReference type="Pfam" id="PF02367">
    <property type="entry name" value="TsaE"/>
    <property type="match status" value="1"/>
</dbReference>
<dbReference type="GO" id="GO:0046872">
    <property type="term" value="F:metal ion binding"/>
    <property type="evidence" value="ECO:0007669"/>
    <property type="project" value="UniProtKB-KW"/>
</dbReference>
<dbReference type="Proteomes" id="UP000545286">
    <property type="component" value="Unassembled WGS sequence"/>
</dbReference>
<keyword evidence="8" id="KW-0067">ATP-binding</keyword>
<dbReference type="InterPro" id="IPR027417">
    <property type="entry name" value="P-loop_NTPase"/>
</dbReference>
<keyword evidence="5" id="KW-0819">tRNA processing</keyword>
<comment type="caution">
    <text evidence="13">The sequence shown here is derived from an EMBL/GenBank/DDBJ whole genome shotgun (WGS) entry which is preliminary data.</text>
</comment>
<dbReference type="GO" id="GO:0005524">
    <property type="term" value="F:ATP binding"/>
    <property type="evidence" value="ECO:0007669"/>
    <property type="project" value="UniProtKB-KW"/>
</dbReference>
<evidence type="ECO:0000256" key="5">
    <source>
        <dbReference type="ARBA" id="ARBA00022694"/>
    </source>
</evidence>
<dbReference type="PANTHER" id="PTHR33540">
    <property type="entry name" value="TRNA THREONYLCARBAMOYLADENOSINE BIOSYNTHESIS PROTEIN TSAE"/>
    <property type="match status" value="1"/>
</dbReference>
<dbReference type="GO" id="GO:0005737">
    <property type="term" value="C:cytoplasm"/>
    <property type="evidence" value="ECO:0007669"/>
    <property type="project" value="UniProtKB-SubCell"/>
</dbReference>
<keyword evidence="14" id="KW-1185">Reference proteome</keyword>
<evidence type="ECO:0000256" key="3">
    <source>
        <dbReference type="ARBA" id="ARBA00019010"/>
    </source>
</evidence>
<comment type="subcellular location">
    <subcellularLocation>
        <location evidence="1">Cytoplasm</location>
    </subcellularLocation>
</comment>
<comment type="similarity">
    <text evidence="2">Belongs to the TsaE family.</text>
</comment>
<dbReference type="OrthoDB" id="9800307at2"/>
<evidence type="ECO:0000256" key="11">
    <source>
        <dbReference type="ARBA" id="ARBA00032441"/>
    </source>
</evidence>
<proteinExistence type="inferred from homology"/>
<sequence>MRDETTPGTSVELATADDMVRAGELIGAQLAAGDVLVLTGPLGAGKTTFARGLGAALGVRGPVTSPTFVLARTHPSLVGGPELIHVDAYRLGDPAELDDLGLDLGASVTVVEWGSEAVPLITDRWLEVTIDRSTALATSVGDDEGPADQGLEDDDEPLDPRRLTLTATGVFDRPLEASLGRALRAEFGPSPA</sequence>
<evidence type="ECO:0000256" key="7">
    <source>
        <dbReference type="ARBA" id="ARBA00022741"/>
    </source>
</evidence>
<organism evidence="13 14">
    <name type="scientific">Pseudoclavibacter helvolus</name>
    <dbReference type="NCBI Taxonomy" id="255205"/>
    <lineage>
        <taxon>Bacteria</taxon>
        <taxon>Bacillati</taxon>
        <taxon>Actinomycetota</taxon>
        <taxon>Actinomycetes</taxon>
        <taxon>Micrococcales</taxon>
        <taxon>Microbacteriaceae</taxon>
        <taxon>Pseudoclavibacter</taxon>
    </lineage>
</organism>
<dbReference type="Gene3D" id="3.40.50.300">
    <property type="entry name" value="P-loop containing nucleotide triphosphate hydrolases"/>
    <property type="match status" value="1"/>
</dbReference>
<evidence type="ECO:0000313" key="13">
    <source>
        <dbReference type="EMBL" id="MBB2958704.1"/>
    </source>
</evidence>
<evidence type="ECO:0000256" key="10">
    <source>
        <dbReference type="ARBA" id="ARBA00024908"/>
    </source>
</evidence>
<evidence type="ECO:0000256" key="4">
    <source>
        <dbReference type="ARBA" id="ARBA00022490"/>
    </source>
</evidence>
<reference evidence="13 14" key="1">
    <citation type="submission" date="2020-08" db="EMBL/GenBank/DDBJ databases">
        <title>Sequencing the genomes of 1000 actinobacteria strains.</title>
        <authorList>
            <person name="Klenk H.-P."/>
        </authorList>
    </citation>
    <scope>NUCLEOTIDE SEQUENCE [LARGE SCALE GENOMIC DNA]</scope>
    <source>
        <strain evidence="13 14">DSM 20419</strain>
    </source>
</reference>
<accession>A0A7W4UQF1</accession>